<dbReference type="InterPro" id="IPR006485">
    <property type="entry name" value="Phage-like_holin"/>
</dbReference>
<proteinExistence type="predicted"/>
<comment type="caution">
    <text evidence="2">The sequence shown here is derived from an EMBL/GenBank/DDBJ whole genome shotgun (WGS) entry which is preliminary data.</text>
</comment>
<dbReference type="AlphaFoldDB" id="A0A369BTD8"/>
<keyword evidence="1" id="KW-1133">Transmembrane helix</keyword>
<organism evidence="2 3">
    <name type="scientific">Fontibacillus phaseoli</name>
    <dbReference type="NCBI Taxonomy" id="1416533"/>
    <lineage>
        <taxon>Bacteria</taxon>
        <taxon>Bacillati</taxon>
        <taxon>Bacillota</taxon>
        <taxon>Bacilli</taxon>
        <taxon>Bacillales</taxon>
        <taxon>Paenibacillaceae</taxon>
        <taxon>Fontibacillus</taxon>
    </lineage>
</organism>
<dbReference type="Pfam" id="PF04531">
    <property type="entry name" value="Phage_holin_1"/>
    <property type="match status" value="1"/>
</dbReference>
<dbReference type="Proteomes" id="UP000253090">
    <property type="component" value="Unassembled WGS sequence"/>
</dbReference>
<feature type="transmembrane region" description="Helical" evidence="1">
    <location>
        <begin position="9"/>
        <end position="27"/>
    </location>
</feature>
<evidence type="ECO:0000313" key="2">
    <source>
        <dbReference type="EMBL" id="RCX22874.1"/>
    </source>
</evidence>
<accession>A0A369BTD8</accession>
<dbReference type="RefSeq" id="WP_114494823.1">
    <property type="nucleotide sequence ID" value="NZ_QPJW01000001.1"/>
</dbReference>
<feature type="transmembrane region" description="Helical" evidence="1">
    <location>
        <begin position="39"/>
        <end position="60"/>
    </location>
</feature>
<keyword evidence="3" id="KW-1185">Reference proteome</keyword>
<evidence type="ECO:0000256" key="1">
    <source>
        <dbReference type="SAM" id="Phobius"/>
    </source>
</evidence>
<protein>
    <submittedName>
        <fullName evidence="2">Putative membrane protein</fullName>
    </submittedName>
</protein>
<reference evidence="2 3" key="1">
    <citation type="submission" date="2018-07" db="EMBL/GenBank/DDBJ databases">
        <title>Genomic Encyclopedia of Type Strains, Phase III (KMG-III): the genomes of soil and plant-associated and newly described type strains.</title>
        <authorList>
            <person name="Whitman W."/>
        </authorList>
    </citation>
    <scope>NUCLEOTIDE SEQUENCE [LARGE SCALE GENOMIC DNA]</scope>
    <source>
        <strain evidence="2 3">CECT 8333</strain>
    </source>
</reference>
<name>A0A369BTD8_9BACL</name>
<sequence length="73" mass="8075">MNKKRWRNYALWVSVASQILLLIQLIGHLTGLFDLTEVIAQEVLTAIDVLLGILATLGIISNPTKPNSKGYNL</sequence>
<dbReference type="EMBL" id="QPJW01000001">
    <property type="protein sequence ID" value="RCX22874.1"/>
    <property type="molecule type" value="Genomic_DNA"/>
</dbReference>
<dbReference type="OrthoDB" id="2629476at2"/>
<keyword evidence="1" id="KW-0472">Membrane</keyword>
<evidence type="ECO:0000313" key="3">
    <source>
        <dbReference type="Proteomes" id="UP000253090"/>
    </source>
</evidence>
<keyword evidence="1" id="KW-0812">Transmembrane</keyword>
<gene>
    <name evidence="2" type="ORF">DFP94_101463</name>
</gene>